<keyword evidence="1" id="KW-0472">Membrane</keyword>
<evidence type="ECO:0000313" key="3">
    <source>
        <dbReference type="Proteomes" id="UP000669179"/>
    </source>
</evidence>
<feature type="transmembrane region" description="Helical" evidence="1">
    <location>
        <begin position="6"/>
        <end position="29"/>
    </location>
</feature>
<gene>
    <name evidence="2" type="ORF">J4573_08490</name>
</gene>
<proteinExistence type="predicted"/>
<keyword evidence="1" id="KW-1133">Transmembrane helix</keyword>
<keyword evidence="3" id="KW-1185">Reference proteome</keyword>
<dbReference type="Proteomes" id="UP000669179">
    <property type="component" value="Unassembled WGS sequence"/>
</dbReference>
<sequence>MDWSDLWFWLSLLAVLAIVFTGPTLIALIRGIDDIGFILLLNAIAFVTLVALPIAYIAAIFAVRSDRGPTPPPDRHGVPRGR</sequence>
<name>A0A939P896_9ACTN</name>
<evidence type="ECO:0000256" key="1">
    <source>
        <dbReference type="SAM" id="Phobius"/>
    </source>
</evidence>
<accession>A0A939P896</accession>
<organism evidence="2 3">
    <name type="scientific">Actinomadura barringtoniae</name>
    <dbReference type="NCBI Taxonomy" id="1427535"/>
    <lineage>
        <taxon>Bacteria</taxon>
        <taxon>Bacillati</taxon>
        <taxon>Actinomycetota</taxon>
        <taxon>Actinomycetes</taxon>
        <taxon>Streptosporangiales</taxon>
        <taxon>Thermomonosporaceae</taxon>
        <taxon>Actinomadura</taxon>
    </lineage>
</organism>
<dbReference type="AlphaFoldDB" id="A0A939P896"/>
<reference evidence="2" key="1">
    <citation type="submission" date="2021-03" db="EMBL/GenBank/DDBJ databases">
        <authorList>
            <person name="Kanchanasin P."/>
            <person name="Saeng-In P."/>
            <person name="Phongsopitanun W."/>
            <person name="Yuki M."/>
            <person name="Kudo T."/>
            <person name="Ohkuma M."/>
            <person name="Tanasupawat S."/>
        </authorList>
    </citation>
    <scope>NUCLEOTIDE SEQUENCE</scope>
    <source>
        <strain evidence="2">GKU 128</strain>
    </source>
</reference>
<evidence type="ECO:0000313" key="2">
    <source>
        <dbReference type="EMBL" id="MBO2447122.1"/>
    </source>
</evidence>
<dbReference type="RefSeq" id="WP_208254724.1">
    <property type="nucleotide sequence ID" value="NZ_JAGEOJ010000003.1"/>
</dbReference>
<protein>
    <submittedName>
        <fullName evidence="2">Uncharacterized protein</fullName>
    </submittedName>
</protein>
<comment type="caution">
    <text evidence="2">The sequence shown here is derived from an EMBL/GenBank/DDBJ whole genome shotgun (WGS) entry which is preliminary data.</text>
</comment>
<keyword evidence="1" id="KW-0812">Transmembrane</keyword>
<dbReference type="EMBL" id="JAGEOJ010000003">
    <property type="protein sequence ID" value="MBO2447122.1"/>
    <property type="molecule type" value="Genomic_DNA"/>
</dbReference>
<feature type="transmembrane region" description="Helical" evidence="1">
    <location>
        <begin position="36"/>
        <end position="63"/>
    </location>
</feature>